<keyword evidence="3" id="KW-1185">Reference proteome</keyword>
<dbReference type="RefSeq" id="WP_379934558.1">
    <property type="nucleotide sequence ID" value="NZ_JBHTHY010000007.1"/>
</dbReference>
<gene>
    <name evidence="2" type="ORF">ACFQZJ_11100</name>
</gene>
<dbReference type="InterPro" id="IPR036249">
    <property type="entry name" value="Thioredoxin-like_sf"/>
</dbReference>
<dbReference type="CDD" id="cd02966">
    <property type="entry name" value="TlpA_like_family"/>
    <property type="match status" value="1"/>
</dbReference>
<protein>
    <submittedName>
        <fullName evidence="2">TlpA family protein disulfide reductase</fullName>
    </submittedName>
</protein>
<dbReference type="PROSITE" id="PS51352">
    <property type="entry name" value="THIOREDOXIN_2"/>
    <property type="match status" value="1"/>
</dbReference>
<organism evidence="2 3">
    <name type="scientific">Maribacter chungangensis</name>
    <dbReference type="NCBI Taxonomy" id="1069117"/>
    <lineage>
        <taxon>Bacteria</taxon>
        <taxon>Pseudomonadati</taxon>
        <taxon>Bacteroidota</taxon>
        <taxon>Flavobacteriia</taxon>
        <taxon>Flavobacteriales</taxon>
        <taxon>Flavobacteriaceae</taxon>
        <taxon>Maribacter</taxon>
    </lineage>
</organism>
<dbReference type="InterPro" id="IPR050553">
    <property type="entry name" value="Thioredoxin_ResA/DsbE_sf"/>
</dbReference>
<sequence length="189" mass="21919">MRYLIPLFIYFFMGYSYGQIKDTTQILGIKKIMGSTPTEDIYKYVNKVLPKFILSDLEGNMISSESLKGKPTVINLWFTTCAPCIEEMPLLNEIESNYEQKVNFVAVTFQDISTIKSFLRKKPFNFFHLVDSEEYLKTFGLFGYPKTLILDKNLKILQIEKMLRKTQDTSVDTGIEFKESINTLLDTLL</sequence>
<name>A0ABW3B4M3_9FLAO</name>
<comment type="caution">
    <text evidence="2">The sequence shown here is derived from an EMBL/GenBank/DDBJ whole genome shotgun (WGS) entry which is preliminary data.</text>
</comment>
<reference evidence="3" key="1">
    <citation type="journal article" date="2019" name="Int. J. Syst. Evol. Microbiol.">
        <title>The Global Catalogue of Microorganisms (GCM) 10K type strain sequencing project: providing services to taxonomists for standard genome sequencing and annotation.</title>
        <authorList>
            <consortium name="The Broad Institute Genomics Platform"/>
            <consortium name="The Broad Institute Genome Sequencing Center for Infectious Disease"/>
            <person name="Wu L."/>
            <person name="Ma J."/>
        </authorList>
    </citation>
    <scope>NUCLEOTIDE SEQUENCE [LARGE SCALE GENOMIC DNA]</scope>
    <source>
        <strain evidence="3">CCUG 61948</strain>
    </source>
</reference>
<dbReference type="EMBL" id="JBHTHY010000007">
    <property type="protein sequence ID" value="MFD0798012.1"/>
    <property type="molecule type" value="Genomic_DNA"/>
</dbReference>
<dbReference type="SUPFAM" id="SSF52833">
    <property type="entry name" value="Thioredoxin-like"/>
    <property type="match status" value="1"/>
</dbReference>
<dbReference type="PANTHER" id="PTHR42852:SF17">
    <property type="entry name" value="THIOREDOXIN-LIKE PROTEIN HI_1115"/>
    <property type="match status" value="1"/>
</dbReference>
<dbReference type="Gene3D" id="3.40.30.10">
    <property type="entry name" value="Glutaredoxin"/>
    <property type="match status" value="1"/>
</dbReference>
<evidence type="ECO:0000259" key="1">
    <source>
        <dbReference type="PROSITE" id="PS51352"/>
    </source>
</evidence>
<accession>A0ABW3B4M3</accession>
<dbReference type="InterPro" id="IPR000866">
    <property type="entry name" value="AhpC/TSA"/>
</dbReference>
<feature type="domain" description="Thioredoxin" evidence="1">
    <location>
        <begin position="43"/>
        <end position="186"/>
    </location>
</feature>
<dbReference type="PANTHER" id="PTHR42852">
    <property type="entry name" value="THIOL:DISULFIDE INTERCHANGE PROTEIN DSBE"/>
    <property type="match status" value="1"/>
</dbReference>
<dbReference type="InterPro" id="IPR013766">
    <property type="entry name" value="Thioredoxin_domain"/>
</dbReference>
<evidence type="ECO:0000313" key="2">
    <source>
        <dbReference type="EMBL" id="MFD0798012.1"/>
    </source>
</evidence>
<evidence type="ECO:0000313" key="3">
    <source>
        <dbReference type="Proteomes" id="UP001597012"/>
    </source>
</evidence>
<proteinExistence type="predicted"/>
<dbReference type="Pfam" id="PF00578">
    <property type="entry name" value="AhpC-TSA"/>
    <property type="match status" value="1"/>
</dbReference>
<dbReference type="Proteomes" id="UP001597012">
    <property type="component" value="Unassembled WGS sequence"/>
</dbReference>